<name>A0A1B6GDY6_9HEMI</name>
<accession>A0A1B6GDY6</accession>
<dbReference type="AlphaFoldDB" id="A0A1B6GDY6"/>
<dbReference type="EMBL" id="GECZ01009138">
    <property type="protein sequence ID" value="JAS60631.1"/>
    <property type="molecule type" value="Transcribed_RNA"/>
</dbReference>
<gene>
    <name evidence="2" type="ORF">g.49539</name>
</gene>
<evidence type="ECO:0000256" key="1">
    <source>
        <dbReference type="SAM" id="Coils"/>
    </source>
</evidence>
<reference evidence="2" key="1">
    <citation type="submission" date="2015-11" db="EMBL/GenBank/DDBJ databases">
        <title>De novo transcriptome assembly of four potential Pierce s Disease insect vectors from Arizona vineyards.</title>
        <authorList>
            <person name="Tassone E.E."/>
        </authorList>
    </citation>
    <scope>NUCLEOTIDE SEQUENCE</scope>
</reference>
<proteinExistence type="predicted"/>
<feature type="non-terminal residue" evidence="2">
    <location>
        <position position="1"/>
    </location>
</feature>
<keyword evidence="1" id="KW-0175">Coiled coil</keyword>
<feature type="coiled-coil region" evidence="1">
    <location>
        <begin position="9"/>
        <end position="88"/>
    </location>
</feature>
<evidence type="ECO:0008006" key="3">
    <source>
        <dbReference type="Google" id="ProtNLM"/>
    </source>
</evidence>
<feature type="non-terminal residue" evidence="2">
    <location>
        <position position="126"/>
    </location>
</feature>
<protein>
    <recommendedName>
        <fullName evidence="3">Transforming acidic coiled-coil-containing protein C-terminal domain-containing protein</fullName>
    </recommendedName>
</protein>
<evidence type="ECO:0000313" key="2">
    <source>
        <dbReference type="EMBL" id="JAS60631.1"/>
    </source>
</evidence>
<sequence>DVAIVTHKSEQYQMEVERLKCLLNKQESTIYESNKNCENLMFKVNELEQELCAKETRDDEKSVERNENQDLIRKLQETQQHLDNLELAFCDNHRKYEKAKSMILDFEEGTKALKDTIQDYEEIFTK</sequence>
<organism evidence="2">
    <name type="scientific">Cuerna arida</name>
    <dbReference type="NCBI Taxonomy" id="1464854"/>
    <lineage>
        <taxon>Eukaryota</taxon>
        <taxon>Metazoa</taxon>
        <taxon>Ecdysozoa</taxon>
        <taxon>Arthropoda</taxon>
        <taxon>Hexapoda</taxon>
        <taxon>Insecta</taxon>
        <taxon>Pterygota</taxon>
        <taxon>Neoptera</taxon>
        <taxon>Paraneoptera</taxon>
        <taxon>Hemiptera</taxon>
        <taxon>Auchenorrhyncha</taxon>
        <taxon>Membracoidea</taxon>
        <taxon>Cicadellidae</taxon>
        <taxon>Cicadellinae</taxon>
        <taxon>Proconiini</taxon>
        <taxon>Cuerna</taxon>
    </lineage>
</organism>